<keyword evidence="1" id="KW-0010">Activator</keyword>
<dbReference type="PANTHER" id="PTHR30619:SF1">
    <property type="entry name" value="RECOMBINATION PROTEIN 2"/>
    <property type="match status" value="1"/>
</dbReference>
<dbReference type="Gene3D" id="3.40.10.10">
    <property type="entry name" value="DNA Methylphosphotriester Repair Domain"/>
    <property type="match status" value="1"/>
</dbReference>
<dbReference type="Pfam" id="PF02805">
    <property type="entry name" value="Ada_Zn_binding"/>
    <property type="match status" value="1"/>
</dbReference>
<comment type="caution">
    <text evidence="3">The sequence shown here is derived from an EMBL/GenBank/DDBJ whole genome shotgun (WGS) entry which is preliminary data.</text>
</comment>
<dbReference type="GO" id="GO:0006355">
    <property type="term" value="P:regulation of DNA-templated transcription"/>
    <property type="evidence" value="ECO:0007669"/>
    <property type="project" value="InterPro"/>
</dbReference>
<gene>
    <name evidence="3" type="ORF">JCM17207_12310</name>
</gene>
<dbReference type="GO" id="GO:0008168">
    <property type="term" value="F:methyltransferase activity"/>
    <property type="evidence" value="ECO:0007669"/>
    <property type="project" value="InterPro"/>
</dbReference>
<dbReference type="SUPFAM" id="SSF57884">
    <property type="entry name" value="Ada DNA repair protein, N-terminal domain (N-Ada 10)"/>
    <property type="match status" value="1"/>
</dbReference>
<dbReference type="GO" id="GO:0003677">
    <property type="term" value="F:DNA binding"/>
    <property type="evidence" value="ECO:0007669"/>
    <property type="project" value="InterPro"/>
</dbReference>
<dbReference type="GO" id="GO:0006281">
    <property type="term" value="P:DNA repair"/>
    <property type="evidence" value="ECO:0007669"/>
    <property type="project" value="InterPro"/>
</dbReference>
<dbReference type="InterPro" id="IPR035681">
    <property type="entry name" value="ComA-like_MBL"/>
</dbReference>
<feature type="domain" description="Metallo-beta-lactamase" evidence="2">
    <location>
        <begin position="71"/>
        <end position="263"/>
    </location>
</feature>
<organism evidence="3 4">
    <name type="scientific">Faecalibacterium gallinarum</name>
    <dbReference type="NCBI Taxonomy" id="2903556"/>
    <lineage>
        <taxon>Bacteria</taxon>
        <taxon>Bacillati</taxon>
        <taxon>Bacillota</taxon>
        <taxon>Clostridia</taxon>
        <taxon>Eubacteriales</taxon>
        <taxon>Oscillospiraceae</taxon>
        <taxon>Faecalibacterium</taxon>
    </lineage>
</organism>
<sequence>MEFQKEKVTRPGLWARLAALALSFVLALSLGGCSDLAGAVGDLAGQNTPSAPVTGTEVSGNFEMHFIDVGQALSVLVTCDGVSMLYDGGNVDDGSLVVSYLQNQGVERLEYVFCSHAHEDHVGGLAAALAAIPAGHVYAPVTSADTKCFSDFVKYTQQQGLAIEVPAVGTTWALGGATVQLLGPVAQYDDTNDTSLVLRIDYGQTSFLLTGDMESDAEKDLVESGANLDVDVLQVGHHGSETSTSYVFLNEVLPEMGVISVGTGNSYGHPHEAALSRLRDAGVDVYRTDLMGTITIASDGTNYTVGSEHYVPTEQQNPTLTDGSGQMAASTPAETTYIGNVNSKKFHLPTCPNLPAEQNQILFSSYDQAIAEGYSPCGTCLK</sequence>
<dbReference type="Proteomes" id="UP001055185">
    <property type="component" value="Unassembled WGS sequence"/>
</dbReference>
<dbReference type="AlphaFoldDB" id="A0AA37MY54"/>
<evidence type="ECO:0000313" key="3">
    <source>
        <dbReference type="EMBL" id="GJN64606.1"/>
    </source>
</evidence>
<dbReference type="SMART" id="SM00849">
    <property type="entry name" value="Lactamase_B"/>
    <property type="match status" value="1"/>
</dbReference>
<dbReference type="InterPro" id="IPR035451">
    <property type="entry name" value="Ada-like_dom_sf"/>
</dbReference>
<dbReference type="Gene3D" id="3.60.15.10">
    <property type="entry name" value="Ribonuclease Z/Hydroxyacylglutathione hydrolase-like"/>
    <property type="match status" value="1"/>
</dbReference>
<proteinExistence type="predicted"/>
<evidence type="ECO:0000256" key="1">
    <source>
        <dbReference type="ARBA" id="ARBA00023159"/>
    </source>
</evidence>
<dbReference type="InterPro" id="IPR052159">
    <property type="entry name" value="Competence_DNA_uptake"/>
</dbReference>
<keyword evidence="4" id="KW-1185">Reference proteome</keyword>
<dbReference type="Pfam" id="PF00753">
    <property type="entry name" value="Lactamase_B"/>
    <property type="match status" value="1"/>
</dbReference>
<dbReference type="InterPro" id="IPR001279">
    <property type="entry name" value="Metallo-B-lactamas"/>
</dbReference>
<dbReference type="InterPro" id="IPR004026">
    <property type="entry name" value="Ada_DNA_repair_Zn-bd"/>
</dbReference>
<protein>
    <recommendedName>
        <fullName evidence="2">Metallo-beta-lactamase domain-containing protein</fullName>
    </recommendedName>
</protein>
<evidence type="ECO:0000259" key="2">
    <source>
        <dbReference type="SMART" id="SM00849"/>
    </source>
</evidence>
<dbReference type="EMBL" id="BQKV01000037">
    <property type="protein sequence ID" value="GJN64606.1"/>
    <property type="molecule type" value="Genomic_DNA"/>
</dbReference>
<dbReference type="CDD" id="cd07731">
    <property type="entry name" value="ComA-like_MBL-fold"/>
    <property type="match status" value="1"/>
</dbReference>
<dbReference type="PANTHER" id="PTHR30619">
    <property type="entry name" value="DNA INTERNALIZATION/COMPETENCE PROTEIN COMEC/REC2"/>
    <property type="match status" value="1"/>
</dbReference>
<dbReference type="RefSeq" id="WP_238316801.1">
    <property type="nucleotide sequence ID" value="NZ_BQKV01000037.1"/>
</dbReference>
<evidence type="ECO:0000313" key="4">
    <source>
        <dbReference type="Proteomes" id="UP001055185"/>
    </source>
</evidence>
<dbReference type="InterPro" id="IPR036866">
    <property type="entry name" value="RibonucZ/Hydroxyglut_hydro"/>
</dbReference>
<reference evidence="3" key="1">
    <citation type="journal article" date="2022" name="Int. J. Syst. Evol. Microbiol.">
        <title>Genome-based, phenotypic and chemotaxonomic classification of Faecalibacterium strains: proposal of three novel species Faecalibacterium duncaniae sp. nov., Faecalibacterium hattorii sp. nov. and Faecalibacterium gallinarum sp. nov. .</title>
        <authorList>
            <person name="Sakamoto M."/>
            <person name="Sakurai N."/>
            <person name="Tanno H."/>
            <person name="Iino T."/>
            <person name="Ohkuma M."/>
            <person name="Endo A."/>
        </authorList>
    </citation>
    <scope>NUCLEOTIDE SEQUENCE</scope>
    <source>
        <strain evidence="3">JCM 17207</strain>
    </source>
</reference>
<accession>A0AA37MY54</accession>
<name>A0AA37MY54_9FIRM</name>
<dbReference type="PROSITE" id="PS51257">
    <property type="entry name" value="PROKAR_LIPOPROTEIN"/>
    <property type="match status" value="1"/>
</dbReference>
<dbReference type="GO" id="GO:0008270">
    <property type="term" value="F:zinc ion binding"/>
    <property type="evidence" value="ECO:0007669"/>
    <property type="project" value="InterPro"/>
</dbReference>
<dbReference type="SUPFAM" id="SSF56281">
    <property type="entry name" value="Metallo-hydrolase/oxidoreductase"/>
    <property type="match status" value="1"/>
</dbReference>